<dbReference type="PANTHER" id="PTHR43433">
    <property type="entry name" value="HYDROLASE, ALPHA/BETA FOLD FAMILY PROTEIN"/>
    <property type="match status" value="1"/>
</dbReference>
<dbReference type="InterPro" id="IPR000073">
    <property type="entry name" value="AB_hydrolase_1"/>
</dbReference>
<protein>
    <submittedName>
        <fullName evidence="2">Alpha/beta hydrolase</fullName>
    </submittedName>
</protein>
<comment type="caution">
    <text evidence="2">The sequence shown here is derived from an EMBL/GenBank/DDBJ whole genome shotgun (WGS) entry which is preliminary data.</text>
</comment>
<evidence type="ECO:0000313" key="2">
    <source>
        <dbReference type="EMBL" id="MCO1657506.1"/>
    </source>
</evidence>
<gene>
    <name evidence="2" type="ORF">KDL28_20830</name>
</gene>
<proteinExistence type="predicted"/>
<dbReference type="RefSeq" id="WP_252441159.1">
    <property type="nucleotide sequence ID" value="NZ_JAGSOV010000043.1"/>
</dbReference>
<sequence length="302" mass="31730">MAQTGVDTDDGVRLSVLVEEPERAAVTVVLAHGWTLDTRTWGPVAAGLLRGPRPPRVVRYDHRGHGRSDPAPPETMTIDRLADDLAHVIAATAPDGPLVLAGHSMGGMALMALAERHPAMAARAAGLAFVATASGGLARTAFGLPERGAAVARAVDRRLRELPGRSRRGSMGPPWLLAPALRWLLLGRHPDPLARLLTVRAVAACRPQTVAGFRATLDEHERDTALAAFAGTPTVVLAGDRDRLTPLAAARRITEALPSARLTVFPGAGHMLPVERVPGVVAELDELVRGAVEGAPARQSPG</sequence>
<dbReference type="Proteomes" id="UP001165283">
    <property type="component" value="Unassembled WGS sequence"/>
</dbReference>
<dbReference type="Pfam" id="PF00561">
    <property type="entry name" value="Abhydrolase_1"/>
    <property type="match status" value="1"/>
</dbReference>
<organism evidence="2 3">
    <name type="scientific">Pseudonocardia humida</name>
    <dbReference type="NCBI Taxonomy" id="2800819"/>
    <lineage>
        <taxon>Bacteria</taxon>
        <taxon>Bacillati</taxon>
        <taxon>Actinomycetota</taxon>
        <taxon>Actinomycetes</taxon>
        <taxon>Pseudonocardiales</taxon>
        <taxon>Pseudonocardiaceae</taxon>
        <taxon>Pseudonocardia</taxon>
    </lineage>
</organism>
<keyword evidence="2" id="KW-0378">Hydrolase</keyword>
<accession>A0ABT1A3C4</accession>
<dbReference type="PANTHER" id="PTHR43433:SF5">
    <property type="entry name" value="AB HYDROLASE-1 DOMAIN-CONTAINING PROTEIN"/>
    <property type="match status" value="1"/>
</dbReference>
<reference evidence="2" key="1">
    <citation type="submission" date="2021-04" db="EMBL/GenBank/DDBJ databases">
        <title>Pseudonocardia sp. nov., isolated from sandy soil of mangrove forest.</title>
        <authorList>
            <person name="Zan Z."/>
            <person name="Huang R."/>
            <person name="Liu W."/>
        </authorList>
    </citation>
    <scope>NUCLEOTIDE SEQUENCE</scope>
    <source>
        <strain evidence="2">S2-4</strain>
    </source>
</reference>
<keyword evidence="3" id="KW-1185">Reference proteome</keyword>
<evidence type="ECO:0000313" key="3">
    <source>
        <dbReference type="Proteomes" id="UP001165283"/>
    </source>
</evidence>
<dbReference type="InterPro" id="IPR050471">
    <property type="entry name" value="AB_hydrolase"/>
</dbReference>
<dbReference type="GO" id="GO:0016787">
    <property type="term" value="F:hydrolase activity"/>
    <property type="evidence" value="ECO:0007669"/>
    <property type="project" value="UniProtKB-KW"/>
</dbReference>
<dbReference type="SUPFAM" id="SSF53474">
    <property type="entry name" value="alpha/beta-Hydrolases"/>
    <property type="match status" value="1"/>
</dbReference>
<feature type="domain" description="AB hydrolase-1" evidence="1">
    <location>
        <begin position="27"/>
        <end position="275"/>
    </location>
</feature>
<dbReference type="EMBL" id="JAGSOV010000043">
    <property type="protein sequence ID" value="MCO1657506.1"/>
    <property type="molecule type" value="Genomic_DNA"/>
</dbReference>
<name>A0ABT1A3C4_9PSEU</name>
<evidence type="ECO:0000259" key="1">
    <source>
        <dbReference type="Pfam" id="PF00561"/>
    </source>
</evidence>
<dbReference type="Gene3D" id="3.40.50.1820">
    <property type="entry name" value="alpha/beta hydrolase"/>
    <property type="match status" value="1"/>
</dbReference>
<dbReference type="InterPro" id="IPR029058">
    <property type="entry name" value="AB_hydrolase_fold"/>
</dbReference>